<reference evidence="1 2" key="1">
    <citation type="submission" date="2015-04" db="EMBL/GenBank/DDBJ databases">
        <authorList>
            <person name="Syromyatnikov M.Y."/>
            <person name="Popov V.N."/>
        </authorList>
    </citation>
    <scope>NUCLEOTIDE SEQUENCE [LARGE SCALE GENOMIC DNA]</scope>
</reference>
<dbReference type="EMBL" id="CVRI01000043">
    <property type="protein sequence ID" value="CRK96194.1"/>
    <property type="molecule type" value="Genomic_DNA"/>
</dbReference>
<dbReference type="Proteomes" id="UP000183832">
    <property type="component" value="Unassembled WGS sequence"/>
</dbReference>
<sequence length="112" mass="12845">MYFSIPIAQEEFILTEMILSGRCTAESVPFHHRNVLCGSQITHYSTKSVADKVEFMVNSLLTLSMSHGWANTLLGWSFHEILRVISIFEVDFVWLALLTTPLRHNDSLRFSL</sequence>
<gene>
    <name evidence="1" type="ORF">CLUMA_CG009623</name>
</gene>
<protein>
    <submittedName>
        <fullName evidence="1">CLUMA_CG009623, isoform A</fullName>
    </submittedName>
</protein>
<evidence type="ECO:0000313" key="1">
    <source>
        <dbReference type="EMBL" id="CRK96194.1"/>
    </source>
</evidence>
<accession>A0A1J1I8Z6</accession>
<proteinExistence type="predicted"/>
<dbReference type="AlphaFoldDB" id="A0A1J1I8Z6"/>
<evidence type="ECO:0000313" key="2">
    <source>
        <dbReference type="Proteomes" id="UP000183832"/>
    </source>
</evidence>
<organism evidence="1 2">
    <name type="scientific">Clunio marinus</name>
    <dbReference type="NCBI Taxonomy" id="568069"/>
    <lineage>
        <taxon>Eukaryota</taxon>
        <taxon>Metazoa</taxon>
        <taxon>Ecdysozoa</taxon>
        <taxon>Arthropoda</taxon>
        <taxon>Hexapoda</taxon>
        <taxon>Insecta</taxon>
        <taxon>Pterygota</taxon>
        <taxon>Neoptera</taxon>
        <taxon>Endopterygota</taxon>
        <taxon>Diptera</taxon>
        <taxon>Nematocera</taxon>
        <taxon>Chironomoidea</taxon>
        <taxon>Chironomidae</taxon>
        <taxon>Clunio</taxon>
    </lineage>
</organism>
<name>A0A1J1I8Z6_9DIPT</name>
<keyword evidence="2" id="KW-1185">Reference proteome</keyword>